<proteinExistence type="predicted"/>
<feature type="compositionally biased region" description="Basic and acidic residues" evidence="1">
    <location>
        <begin position="48"/>
        <end position="64"/>
    </location>
</feature>
<dbReference type="AlphaFoldDB" id="A0A7G1ICI6"/>
<protein>
    <submittedName>
        <fullName evidence="2">Uncharacterized protein</fullName>
    </submittedName>
</protein>
<evidence type="ECO:0000313" key="2">
    <source>
        <dbReference type="EMBL" id="BCI88607.1"/>
    </source>
</evidence>
<evidence type="ECO:0000256" key="1">
    <source>
        <dbReference type="SAM" id="MobiDB-lite"/>
    </source>
</evidence>
<name>A0A7G1ICI6_MYCKA</name>
<dbReference type="Proteomes" id="UP000516380">
    <property type="component" value="Chromosome"/>
</dbReference>
<feature type="region of interest" description="Disordered" evidence="1">
    <location>
        <begin position="1"/>
        <end position="64"/>
    </location>
</feature>
<organism evidence="2 3">
    <name type="scientific">Mycobacterium kansasii</name>
    <dbReference type="NCBI Taxonomy" id="1768"/>
    <lineage>
        <taxon>Bacteria</taxon>
        <taxon>Bacillati</taxon>
        <taxon>Actinomycetota</taxon>
        <taxon>Actinomycetes</taxon>
        <taxon>Mycobacteriales</taxon>
        <taxon>Mycobacteriaceae</taxon>
        <taxon>Mycobacterium</taxon>
    </lineage>
</organism>
<dbReference type="EMBL" id="AP023343">
    <property type="protein sequence ID" value="BCI88607.1"/>
    <property type="molecule type" value="Genomic_DNA"/>
</dbReference>
<feature type="compositionally biased region" description="Basic and acidic residues" evidence="1">
    <location>
        <begin position="31"/>
        <end position="41"/>
    </location>
</feature>
<sequence length="118" mass="13031">MRMLRQPGSPHRDRGIEQLRRRAPTGALSHLVREDLERDQRGGAGRMCRREQRRGCQPAADRDQDRLVTPETSNTAVMLSAHCSNVGRAPAVTGSDTPVPGWSKKISRPSDVIASTHP</sequence>
<gene>
    <name evidence="2" type="ORF">NIIDMKKI_38130</name>
</gene>
<accession>A0A7G1ICI6</accession>
<evidence type="ECO:0000313" key="3">
    <source>
        <dbReference type="Proteomes" id="UP000516380"/>
    </source>
</evidence>
<feature type="compositionally biased region" description="Basic and acidic residues" evidence="1">
    <location>
        <begin position="10"/>
        <end position="20"/>
    </location>
</feature>
<feature type="region of interest" description="Disordered" evidence="1">
    <location>
        <begin position="89"/>
        <end position="118"/>
    </location>
</feature>
<keyword evidence="3" id="KW-1185">Reference proteome</keyword>
<reference evidence="2 3" key="1">
    <citation type="submission" date="2020-07" db="EMBL/GenBank/DDBJ databases">
        <title>Mycobacterium kansasii (former subtype) with zoonotic potential isolated from diseased indoor pet cat, Japan.</title>
        <authorList>
            <person name="Fukano H."/>
            <person name="Terazono T."/>
            <person name="Hoshino Y."/>
        </authorList>
    </citation>
    <scope>NUCLEOTIDE SEQUENCE [LARGE SCALE GENOMIC DNA]</scope>
    <source>
        <strain evidence="2 3">Kuro-I</strain>
    </source>
</reference>